<dbReference type="PANTHER" id="PTHR12588:SF0">
    <property type="entry name" value="INOSITOL OXYGENASE"/>
    <property type="match status" value="1"/>
</dbReference>
<keyword evidence="6" id="KW-0408">Iron</keyword>
<dbReference type="PANTHER" id="PTHR12588">
    <property type="entry name" value="MYOINOSITOL OXYGENASE"/>
    <property type="match status" value="1"/>
</dbReference>
<evidence type="ECO:0000256" key="2">
    <source>
        <dbReference type="ARBA" id="ARBA00004496"/>
    </source>
</evidence>
<gene>
    <name evidence="7" type="ORF">GO495_16055</name>
</gene>
<evidence type="ECO:0000256" key="6">
    <source>
        <dbReference type="ARBA" id="ARBA00023004"/>
    </source>
</evidence>
<accession>A0A6N8JCN2</accession>
<dbReference type="GO" id="GO:0050113">
    <property type="term" value="F:inositol oxygenase activity"/>
    <property type="evidence" value="ECO:0007669"/>
    <property type="project" value="InterPro"/>
</dbReference>
<evidence type="ECO:0000256" key="3">
    <source>
        <dbReference type="ARBA" id="ARBA00022490"/>
    </source>
</evidence>
<keyword evidence="3" id="KW-0963">Cytoplasm</keyword>
<sequence>MNANNFSGKEINPLQSIEDWEDDVVLRYPEADQPAKSKEEFRNYESPVRDTVREFYRLNHKYQTYDFVQEKKKDFLQFSRKEMPVWKAMEFLNTLVDDSDPDIELDQLQHLLQTAEAIRADGHPDWFVLTGFLHDMGKVLCLFGEPQWAVVGDTFPVGCSFSDKIVYPEFFADNPDSKDERYNTKYGVYEPNCGLNNVDLSWGHDEYLYQIMKDYLPEPALYMIRYHSFYAQHREHSYEHLMNDHDREMFEWVKKFNPYDLYSKSPKPPVISELKPYYEALIAKYLPETIRL</sequence>
<dbReference type="GO" id="GO:0005737">
    <property type="term" value="C:cytoplasm"/>
    <property type="evidence" value="ECO:0007669"/>
    <property type="project" value="UniProtKB-SubCell"/>
</dbReference>
<dbReference type="OrthoDB" id="1410477at2"/>
<keyword evidence="4" id="KW-0479">Metal-binding</keyword>
<evidence type="ECO:0000256" key="5">
    <source>
        <dbReference type="ARBA" id="ARBA00023002"/>
    </source>
</evidence>
<evidence type="ECO:0000313" key="8">
    <source>
        <dbReference type="Proteomes" id="UP000468388"/>
    </source>
</evidence>
<dbReference type="GO" id="GO:0005506">
    <property type="term" value="F:iron ion binding"/>
    <property type="evidence" value="ECO:0007669"/>
    <property type="project" value="InterPro"/>
</dbReference>
<dbReference type="EMBL" id="WRXO01000004">
    <property type="protein sequence ID" value="MVT42106.1"/>
    <property type="molecule type" value="Genomic_DNA"/>
</dbReference>
<comment type="subcellular location">
    <subcellularLocation>
        <location evidence="2">Cytoplasm</location>
    </subcellularLocation>
</comment>
<dbReference type="Proteomes" id="UP000468388">
    <property type="component" value="Unassembled WGS sequence"/>
</dbReference>
<dbReference type="RefSeq" id="WP_157300738.1">
    <property type="nucleotide sequence ID" value="NZ_BAAAZB010000005.1"/>
</dbReference>
<dbReference type="Pfam" id="PF05153">
    <property type="entry name" value="MIOX"/>
    <property type="match status" value="1"/>
</dbReference>
<protein>
    <submittedName>
        <fullName evidence="7">Inositol oxygenase</fullName>
    </submittedName>
</protein>
<organism evidence="7 8">
    <name type="scientific">Chitinophaga oryziterrae</name>
    <dbReference type="NCBI Taxonomy" id="1031224"/>
    <lineage>
        <taxon>Bacteria</taxon>
        <taxon>Pseudomonadati</taxon>
        <taxon>Bacteroidota</taxon>
        <taxon>Chitinophagia</taxon>
        <taxon>Chitinophagales</taxon>
        <taxon>Chitinophagaceae</taxon>
        <taxon>Chitinophaga</taxon>
    </lineage>
</organism>
<comment type="caution">
    <text evidence="7">The sequence shown here is derived from an EMBL/GenBank/DDBJ whole genome shotgun (WGS) entry which is preliminary data.</text>
</comment>
<evidence type="ECO:0000256" key="1">
    <source>
        <dbReference type="ARBA" id="ARBA00001962"/>
    </source>
</evidence>
<dbReference type="Gene3D" id="1.10.3210.10">
    <property type="entry name" value="Hypothetical protein af1432"/>
    <property type="match status" value="1"/>
</dbReference>
<keyword evidence="5" id="KW-0560">Oxidoreductase</keyword>
<dbReference type="SUPFAM" id="SSF109604">
    <property type="entry name" value="HD-domain/PDEase-like"/>
    <property type="match status" value="1"/>
</dbReference>
<evidence type="ECO:0000256" key="4">
    <source>
        <dbReference type="ARBA" id="ARBA00022723"/>
    </source>
</evidence>
<keyword evidence="8" id="KW-1185">Reference proteome</keyword>
<name>A0A6N8JCN2_9BACT</name>
<dbReference type="AlphaFoldDB" id="A0A6N8JCN2"/>
<dbReference type="InterPro" id="IPR007828">
    <property type="entry name" value="Inositol_oxygenase"/>
</dbReference>
<reference evidence="7 8" key="1">
    <citation type="submission" date="2019-12" db="EMBL/GenBank/DDBJ databases">
        <title>The draft genomic sequence of strain Chitinophaga oryziterrae JCM 16595.</title>
        <authorList>
            <person name="Zhang X."/>
        </authorList>
    </citation>
    <scope>NUCLEOTIDE SEQUENCE [LARGE SCALE GENOMIC DNA]</scope>
    <source>
        <strain evidence="7 8">JCM 16595</strain>
    </source>
</reference>
<dbReference type="GO" id="GO:0019310">
    <property type="term" value="P:inositol catabolic process"/>
    <property type="evidence" value="ECO:0007669"/>
    <property type="project" value="InterPro"/>
</dbReference>
<evidence type="ECO:0000313" key="7">
    <source>
        <dbReference type="EMBL" id="MVT42106.1"/>
    </source>
</evidence>
<proteinExistence type="predicted"/>
<comment type="cofactor">
    <cofactor evidence="1">
        <name>Fe cation</name>
        <dbReference type="ChEBI" id="CHEBI:24875"/>
    </cofactor>
</comment>